<organism evidence="4 5">
    <name type="scientific">Herbihabitans rhizosphaerae</name>
    <dbReference type="NCBI Taxonomy" id="1872711"/>
    <lineage>
        <taxon>Bacteria</taxon>
        <taxon>Bacillati</taxon>
        <taxon>Actinomycetota</taxon>
        <taxon>Actinomycetes</taxon>
        <taxon>Pseudonocardiales</taxon>
        <taxon>Pseudonocardiaceae</taxon>
        <taxon>Herbihabitans</taxon>
    </lineage>
</organism>
<evidence type="ECO:0000313" key="5">
    <source>
        <dbReference type="Proteomes" id="UP000294257"/>
    </source>
</evidence>
<feature type="signal peptide" evidence="3">
    <location>
        <begin position="1"/>
        <end position="27"/>
    </location>
</feature>
<dbReference type="SUPFAM" id="SSF63817">
    <property type="entry name" value="Sortase"/>
    <property type="match status" value="1"/>
</dbReference>
<reference evidence="4 5" key="1">
    <citation type="submission" date="2019-02" db="EMBL/GenBank/DDBJ databases">
        <title>Genomic Encyclopedia of Type Strains, Phase IV (KMG-IV): sequencing the most valuable type-strain genomes for metagenomic binning, comparative biology and taxonomic classification.</title>
        <authorList>
            <person name="Goeker M."/>
        </authorList>
    </citation>
    <scope>NUCLEOTIDE SEQUENCE [LARGE SCALE GENOMIC DNA]</scope>
    <source>
        <strain evidence="4 5">DSM 101727</strain>
    </source>
</reference>
<dbReference type="AlphaFoldDB" id="A0A4Q7L6L8"/>
<feature type="region of interest" description="Disordered" evidence="2">
    <location>
        <begin position="27"/>
        <end position="59"/>
    </location>
</feature>
<feature type="compositionally biased region" description="Polar residues" evidence="2">
    <location>
        <begin position="27"/>
        <end position="36"/>
    </location>
</feature>
<comment type="caution">
    <text evidence="4">The sequence shown here is derived from an EMBL/GenBank/DDBJ whole genome shotgun (WGS) entry which is preliminary data.</text>
</comment>
<dbReference type="Pfam" id="PF04203">
    <property type="entry name" value="Sortase"/>
    <property type="match status" value="1"/>
</dbReference>
<dbReference type="CDD" id="cd05829">
    <property type="entry name" value="Sortase_F"/>
    <property type="match status" value="1"/>
</dbReference>
<keyword evidence="1" id="KW-0378">Hydrolase</keyword>
<sequence length="205" mass="21773">MNSYQRGGRFLAAAAFSIALLSGCGSSDTPSAPVGQSSSPAATTTAATPSVANVADGRPKPATVRIPKIKAESSLVEVGLTKSRGIEVPPVETPMQAAWYKFSQVPGDPGPAILLGHVDGNQKPGIFYRLKELAVGDEILVDRKDGKTLRFVVHRTQQVPKEKLPEDAVYGQTTDPELRLITCGGVFDKAVHSYKDNVIVYAKLA</sequence>
<feature type="compositionally biased region" description="Low complexity" evidence="2">
    <location>
        <begin position="37"/>
        <end position="50"/>
    </location>
</feature>
<evidence type="ECO:0000256" key="2">
    <source>
        <dbReference type="SAM" id="MobiDB-lite"/>
    </source>
</evidence>
<protein>
    <submittedName>
        <fullName evidence="4">Sortase family protein</fullName>
    </submittedName>
</protein>
<dbReference type="NCBIfam" id="NF033748">
    <property type="entry name" value="class_F_sortase"/>
    <property type="match status" value="1"/>
</dbReference>
<evidence type="ECO:0000313" key="4">
    <source>
        <dbReference type="EMBL" id="RZS44906.1"/>
    </source>
</evidence>
<proteinExistence type="predicted"/>
<evidence type="ECO:0000256" key="1">
    <source>
        <dbReference type="ARBA" id="ARBA00022801"/>
    </source>
</evidence>
<keyword evidence="5" id="KW-1185">Reference proteome</keyword>
<dbReference type="EMBL" id="SGWQ01000001">
    <property type="protein sequence ID" value="RZS44906.1"/>
    <property type="molecule type" value="Genomic_DNA"/>
</dbReference>
<feature type="chain" id="PRO_5020302977" evidence="3">
    <location>
        <begin position="28"/>
        <end position="205"/>
    </location>
</feature>
<dbReference type="InterPro" id="IPR005754">
    <property type="entry name" value="Sortase"/>
</dbReference>
<accession>A0A4Q7L6L8</accession>
<dbReference type="Gene3D" id="2.40.260.10">
    <property type="entry name" value="Sortase"/>
    <property type="match status" value="1"/>
</dbReference>
<keyword evidence="3" id="KW-0732">Signal</keyword>
<evidence type="ECO:0000256" key="3">
    <source>
        <dbReference type="SAM" id="SignalP"/>
    </source>
</evidence>
<dbReference type="PROSITE" id="PS51257">
    <property type="entry name" value="PROKAR_LIPOPROTEIN"/>
    <property type="match status" value="1"/>
</dbReference>
<dbReference type="RefSeq" id="WP_242613118.1">
    <property type="nucleotide sequence ID" value="NZ_SGWQ01000001.1"/>
</dbReference>
<dbReference type="Proteomes" id="UP000294257">
    <property type="component" value="Unassembled WGS sequence"/>
</dbReference>
<name>A0A4Q7L6L8_9PSEU</name>
<dbReference type="GO" id="GO:0016787">
    <property type="term" value="F:hydrolase activity"/>
    <property type="evidence" value="ECO:0007669"/>
    <property type="project" value="UniProtKB-KW"/>
</dbReference>
<gene>
    <name evidence="4" type="ORF">EV193_101787</name>
</gene>
<dbReference type="InterPro" id="IPR023365">
    <property type="entry name" value="Sortase_dom-sf"/>
</dbReference>
<dbReference type="InterPro" id="IPR042001">
    <property type="entry name" value="Sortase_F"/>
</dbReference>